<name>A0A4Y2GG92_ARAVE</name>
<evidence type="ECO:0000313" key="1">
    <source>
        <dbReference type="EMBL" id="GBM52613.1"/>
    </source>
</evidence>
<comment type="caution">
    <text evidence="1">The sequence shown here is derived from an EMBL/GenBank/DDBJ whole genome shotgun (WGS) entry which is preliminary data.</text>
</comment>
<sequence>MHLGSVFDHPLFGWSNYDGKKSPTTVLESRNMGFGYRAILFVRFRKACYRERVLFFSPTIPGGPNRLLFKGANLPSGKLATSPVRHCLKTYLPTHNYDDFSDWNENPLQ</sequence>
<dbReference type="AlphaFoldDB" id="A0A4Y2GG92"/>
<keyword evidence="2" id="KW-1185">Reference proteome</keyword>
<accession>A0A4Y2GG92</accession>
<evidence type="ECO:0000313" key="2">
    <source>
        <dbReference type="Proteomes" id="UP000499080"/>
    </source>
</evidence>
<organism evidence="1 2">
    <name type="scientific">Araneus ventricosus</name>
    <name type="common">Orbweaver spider</name>
    <name type="synonym">Epeira ventricosa</name>
    <dbReference type="NCBI Taxonomy" id="182803"/>
    <lineage>
        <taxon>Eukaryota</taxon>
        <taxon>Metazoa</taxon>
        <taxon>Ecdysozoa</taxon>
        <taxon>Arthropoda</taxon>
        <taxon>Chelicerata</taxon>
        <taxon>Arachnida</taxon>
        <taxon>Araneae</taxon>
        <taxon>Araneomorphae</taxon>
        <taxon>Entelegynae</taxon>
        <taxon>Araneoidea</taxon>
        <taxon>Araneidae</taxon>
        <taxon>Araneus</taxon>
    </lineage>
</organism>
<proteinExistence type="predicted"/>
<dbReference type="Proteomes" id="UP000499080">
    <property type="component" value="Unassembled WGS sequence"/>
</dbReference>
<reference evidence="1 2" key="1">
    <citation type="journal article" date="2019" name="Sci. Rep.">
        <title>Orb-weaving spider Araneus ventricosus genome elucidates the spidroin gene catalogue.</title>
        <authorList>
            <person name="Kono N."/>
            <person name="Nakamura H."/>
            <person name="Ohtoshi R."/>
            <person name="Moran D.A.P."/>
            <person name="Shinohara A."/>
            <person name="Yoshida Y."/>
            <person name="Fujiwara M."/>
            <person name="Mori M."/>
            <person name="Tomita M."/>
            <person name="Arakawa K."/>
        </authorList>
    </citation>
    <scope>NUCLEOTIDE SEQUENCE [LARGE SCALE GENOMIC DNA]</scope>
</reference>
<gene>
    <name evidence="1" type="ORF">AVEN_16729_1</name>
</gene>
<dbReference type="EMBL" id="BGPR01001385">
    <property type="protein sequence ID" value="GBM52613.1"/>
    <property type="molecule type" value="Genomic_DNA"/>
</dbReference>
<protein>
    <submittedName>
        <fullName evidence="1">Uncharacterized protein</fullName>
    </submittedName>
</protein>